<dbReference type="EMBL" id="JAIVGD010000013">
    <property type="protein sequence ID" value="KAH0761788.1"/>
    <property type="molecule type" value="Genomic_DNA"/>
</dbReference>
<gene>
    <name evidence="1" type="ORF">KY290_017861</name>
</gene>
<evidence type="ECO:0000313" key="1">
    <source>
        <dbReference type="EMBL" id="KAH0761788.1"/>
    </source>
</evidence>
<evidence type="ECO:0008006" key="3">
    <source>
        <dbReference type="Google" id="ProtNLM"/>
    </source>
</evidence>
<dbReference type="PANTHER" id="PTHR31286">
    <property type="entry name" value="GLYCINE-RICH CELL WALL STRUCTURAL PROTEIN 1.8-LIKE"/>
    <property type="match status" value="1"/>
</dbReference>
<sequence>MGHLATGASSYASTMKKAAQLASKATPRISVAKQTTKIGKPAEIFTTQIPFKATVNITYVDAKHIYIDVENISDYSLVYFQRFLYIGEHHLRFLKRKPDFVPGEETPLAPIWIILPLLPWHCYHWETVKQIVEQIGVLLSLDKATMSKTRAMKPKLEWRSI</sequence>
<keyword evidence="2" id="KW-1185">Reference proteome</keyword>
<protein>
    <recommendedName>
        <fullName evidence="3">DUF4283 domain-containing protein</fullName>
    </recommendedName>
</protein>
<comment type="caution">
    <text evidence="1">The sequence shown here is derived from an EMBL/GenBank/DDBJ whole genome shotgun (WGS) entry which is preliminary data.</text>
</comment>
<evidence type="ECO:0000313" key="2">
    <source>
        <dbReference type="Proteomes" id="UP000826656"/>
    </source>
</evidence>
<organism evidence="1 2">
    <name type="scientific">Solanum tuberosum</name>
    <name type="common">Potato</name>
    <dbReference type="NCBI Taxonomy" id="4113"/>
    <lineage>
        <taxon>Eukaryota</taxon>
        <taxon>Viridiplantae</taxon>
        <taxon>Streptophyta</taxon>
        <taxon>Embryophyta</taxon>
        <taxon>Tracheophyta</taxon>
        <taxon>Spermatophyta</taxon>
        <taxon>Magnoliopsida</taxon>
        <taxon>eudicotyledons</taxon>
        <taxon>Gunneridae</taxon>
        <taxon>Pentapetalae</taxon>
        <taxon>asterids</taxon>
        <taxon>lamiids</taxon>
        <taxon>Solanales</taxon>
        <taxon>Solanaceae</taxon>
        <taxon>Solanoideae</taxon>
        <taxon>Solaneae</taxon>
        <taxon>Solanum</taxon>
    </lineage>
</organism>
<accession>A0ABQ7VDB9</accession>
<dbReference type="PANTHER" id="PTHR31286:SF164">
    <property type="entry name" value="ZINC FINGER, CCHC-TYPE"/>
    <property type="match status" value="1"/>
</dbReference>
<dbReference type="InterPro" id="IPR040256">
    <property type="entry name" value="At4g02000-like"/>
</dbReference>
<reference evidence="1 2" key="1">
    <citation type="journal article" date="2021" name="bioRxiv">
        <title>Chromosome-scale and haplotype-resolved genome assembly of a tetraploid potato cultivar.</title>
        <authorList>
            <person name="Sun H."/>
            <person name="Jiao W.-B."/>
            <person name="Krause K."/>
            <person name="Campoy J.A."/>
            <person name="Goel M."/>
            <person name="Folz-Donahue K."/>
            <person name="Kukat C."/>
            <person name="Huettel B."/>
            <person name="Schneeberger K."/>
        </authorList>
    </citation>
    <scope>NUCLEOTIDE SEQUENCE [LARGE SCALE GENOMIC DNA]</scope>
    <source>
        <strain evidence="1">SolTubOtavaFocal</strain>
        <tissue evidence="1">Leaves</tissue>
    </source>
</reference>
<dbReference type="Proteomes" id="UP000826656">
    <property type="component" value="Unassembled WGS sequence"/>
</dbReference>
<name>A0ABQ7VDB9_SOLTU</name>
<proteinExistence type="predicted"/>